<dbReference type="AlphaFoldDB" id="A0A158Q8V5"/>
<reference evidence="2" key="1">
    <citation type="submission" date="2016-04" db="UniProtKB">
        <authorList>
            <consortium name="WormBaseParasite"/>
        </authorList>
    </citation>
    <scope>IDENTIFICATION</scope>
</reference>
<evidence type="ECO:0000313" key="2">
    <source>
        <dbReference type="WBParaSite" id="EEL_0000887301-mRNA-1"/>
    </source>
</evidence>
<sequence>MDLQGRLYFRPKYNYCIYGIKYYHNEIAFDNLLYFNDPSYPWHQEDITHTEFEKAAQPLCDDLGVYADWNAQQNALYYAAWVMTTAKTYIDIFFLCCKPCPLASTVEEWRIHLKLQFLIRRQYNLMKNYILHQVPDHPIRSYIDESYYITNRIPEINVSIKTCNTKNFKKVPITTNNNVCFVTASDVFERSSLHERQTEKMLNRAAHEIIDLGPYNAAEMKYMNELQCRIQHNTIEDNECVVWMTYDKYGYECCCYGDLIGDCQDRISNSILVGIEQQAVYNKFMVCAIPNRNNTNYTYEYDSETKKVTFRGKMEDILDETRTKNVTYCLLYVEILNMQYKYYTSTDEFQANELDSNVLTDEKNVGCHYYANWDIRLMDIVKTRCIQIIPSMDMCLKNAPLATDHFEALCCCNHQTFCNYNGLILGKLNANKAVYYCKYNSQYQYLFNDLLLIDQPPSRSCLLHYIDNSTLSDMDFRLPNNNFILFQQPGNAFYPIDFSYALLEDGKCRYIEVEINFNYTNAQSCQEAIMFETNYMPLKIFACRCRTEISSKTPCDEQLAAKIQHFAESWPLTNLTQCIQYDQQRLGDITYGMNRMFLTYTSYCYTEMTLMVNKNELKFYVSAGEVTHAIANNVGKYLDHIAYAMWLETGSTLPLCASIRKRQAYCFCRSYNNYADACNGNLWERAKLQKILMGQEFDLKIRKEYPNMLSDYLVEKGETWCHYPNVYGTLDVNMENEDVITRGKCAKTKRELQEFNYDRIFCVEIKALENECFARVEETEHLQKNHLLCCCKSKCETVGFIIQTLAKEISDSLDTFY</sequence>
<keyword evidence="1" id="KW-1185">Reference proteome</keyword>
<proteinExistence type="predicted"/>
<evidence type="ECO:0000313" key="1">
    <source>
        <dbReference type="Proteomes" id="UP000050640"/>
    </source>
</evidence>
<protein>
    <submittedName>
        <fullName evidence="2">G_PROTEIN_RECEP_F2_4 domain-containing protein</fullName>
    </submittedName>
</protein>
<dbReference type="Proteomes" id="UP000050640">
    <property type="component" value="Unplaced"/>
</dbReference>
<organism evidence="1 2">
    <name type="scientific">Elaeophora elaphi</name>
    <dbReference type="NCBI Taxonomy" id="1147741"/>
    <lineage>
        <taxon>Eukaryota</taxon>
        <taxon>Metazoa</taxon>
        <taxon>Ecdysozoa</taxon>
        <taxon>Nematoda</taxon>
        <taxon>Chromadorea</taxon>
        <taxon>Rhabditida</taxon>
        <taxon>Spirurina</taxon>
        <taxon>Spiruromorpha</taxon>
        <taxon>Filarioidea</taxon>
        <taxon>Onchocercidae</taxon>
        <taxon>Elaeophora</taxon>
    </lineage>
</organism>
<dbReference type="WBParaSite" id="EEL_0000887301-mRNA-1">
    <property type="protein sequence ID" value="EEL_0000887301-mRNA-1"/>
    <property type="gene ID" value="EEL_0000887301"/>
</dbReference>
<name>A0A158Q8V5_9BILA</name>
<accession>A0A158Q8V5</accession>